<dbReference type="EMBL" id="CP019646">
    <property type="protein sequence ID" value="AQQ69849.1"/>
    <property type="molecule type" value="Genomic_DNA"/>
</dbReference>
<dbReference type="Proteomes" id="UP000188181">
    <property type="component" value="Chromosome"/>
</dbReference>
<dbReference type="InterPro" id="IPR013320">
    <property type="entry name" value="ConA-like_dom_sf"/>
</dbReference>
<name>A0A1Q2MB07_9BACT</name>
<protein>
    <recommendedName>
        <fullName evidence="4">LamG-like jellyroll fold domain-containing protein</fullName>
    </recommendedName>
</protein>
<feature type="chain" id="PRO_5012862912" description="LamG-like jellyroll fold domain-containing protein" evidence="3">
    <location>
        <begin position="22"/>
        <end position="304"/>
    </location>
</feature>
<dbReference type="Gene3D" id="2.60.120.200">
    <property type="match status" value="1"/>
</dbReference>
<dbReference type="InterPro" id="IPR006558">
    <property type="entry name" value="LamG-like"/>
</dbReference>
<feature type="signal peptide" evidence="3">
    <location>
        <begin position="1"/>
        <end position="21"/>
    </location>
</feature>
<proteinExistence type="predicted"/>
<keyword evidence="2" id="KW-1015">Disulfide bond</keyword>
<feature type="domain" description="LamG-like jellyroll fold" evidence="4">
    <location>
        <begin position="100"/>
        <end position="256"/>
    </location>
</feature>
<evidence type="ECO:0000256" key="2">
    <source>
        <dbReference type="ARBA" id="ARBA00023157"/>
    </source>
</evidence>
<dbReference type="AlphaFoldDB" id="A0A1Q2MB07"/>
<evidence type="ECO:0000313" key="6">
    <source>
        <dbReference type="Proteomes" id="UP000188181"/>
    </source>
</evidence>
<reference evidence="6" key="1">
    <citation type="submission" date="2017-02" db="EMBL/GenBank/DDBJ databases">
        <title>Comparative genomics and description of representatives of a novel lineage of planctomycetes thriving in anoxic sediments.</title>
        <authorList>
            <person name="Spring S."/>
            <person name="Bunk B."/>
            <person name="Sproer C."/>
        </authorList>
    </citation>
    <scope>NUCLEOTIDE SEQUENCE [LARGE SCALE GENOMIC DNA]</scope>
    <source>
        <strain evidence="6">SM-Chi-D1</strain>
    </source>
</reference>
<dbReference type="STRING" id="1851148.SMSP2_00183"/>
<sequence length="304" mass="34218" precursor="true">MKTKIYIITLLAVLAAGISHAELVGMWNFSEGTGENTYSEVGDFTLQRGTSQSDWANPLWYEDGLSGYCFLFENDKGESENDRDFLTPLDGVDVSAVITPEFTIDAWVKLNSLPVGFSSNDPYYLVWAGDMENVTSNNYFIRMDQSGLRYASFIGGFYYDDNGTPTYNRFIHTTRLEPGLWYRLVFSYDPSLPGGNAKLWVNGELYSEDSNLVPITDGYTTPWFVLGAARQSGSQYRSFDGLIDQFRFYDHAVQDLSELDEGDCNYPGTERNTADINGDCIVNMLDFSSIAQSWLMNTDPTNVE</sequence>
<evidence type="ECO:0000256" key="1">
    <source>
        <dbReference type="ARBA" id="ARBA00022729"/>
    </source>
</evidence>
<keyword evidence="6" id="KW-1185">Reference proteome</keyword>
<keyword evidence="1 3" id="KW-0732">Signal</keyword>
<dbReference type="RefSeq" id="WP_146682154.1">
    <property type="nucleotide sequence ID" value="NZ_CP019646.1"/>
</dbReference>
<evidence type="ECO:0000313" key="5">
    <source>
        <dbReference type="EMBL" id="AQQ69849.1"/>
    </source>
</evidence>
<dbReference type="OrthoDB" id="127107at2"/>
<gene>
    <name evidence="5" type="ORF">SMSP2_00183</name>
</gene>
<dbReference type="KEGG" id="pbas:SMSP2_00183"/>
<dbReference type="SUPFAM" id="SSF49899">
    <property type="entry name" value="Concanavalin A-like lectins/glucanases"/>
    <property type="match status" value="1"/>
</dbReference>
<dbReference type="Pfam" id="PF13385">
    <property type="entry name" value="Laminin_G_3"/>
    <property type="match status" value="1"/>
</dbReference>
<organism evidence="5 6">
    <name type="scientific">Limihaloglobus sulfuriphilus</name>
    <dbReference type="NCBI Taxonomy" id="1851148"/>
    <lineage>
        <taxon>Bacteria</taxon>
        <taxon>Pseudomonadati</taxon>
        <taxon>Planctomycetota</taxon>
        <taxon>Phycisphaerae</taxon>
        <taxon>Sedimentisphaerales</taxon>
        <taxon>Sedimentisphaeraceae</taxon>
        <taxon>Limihaloglobus</taxon>
    </lineage>
</organism>
<accession>A0A1Q2MB07</accession>
<dbReference type="SMART" id="SM00560">
    <property type="entry name" value="LamGL"/>
    <property type="match status" value="1"/>
</dbReference>
<evidence type="ECO:0000259" key="4">
    <source>
        <dbReference type="SMART" id="SM00560"/>
    </source>
</evidence>
<evidence type="ECO:0000256" key="3">
    <source>
        <dbReference type="SAM" id="SignalP"/>
    </source>
</evidence>